<organism evidence="1 2">
    <name type="scientific">Streptomyces lannensis</name>
    <dbReference type="NCBI Taxonomy" id="766498"/>
    <lineage>
        <taxon>Bacteria</taxon>
        <taxon>Bacillati</taxon>
        <taxon>Actinomycetota</taxon>
        <taxon>Actinomycetes</taxon>
        <taxon>Kitasatosporales</taxon>
        <taxon>Streptomycetaceae</taxon>
        <taxon>Streptomyces</taxon>
    </lineage>
</organism>
<sequence length="99" mass="11200">MLASRGILHLPSLDQTCNGCSARPGEIQHPHGDRLRPDGMTHETLGRHLLARGQQITEATSQTLLRWPTQHRGHRGVEIAYDTVQRQKGRRVMLSKEFV</sequence>
<comment type="caution">
    <text evidence="1">The sequence shown here is derived from an EMBL/GenBank/DDBJ whole genome shotgun (WGS) entry which is preliminary data.</text>
</comment>
<name>A0ABP7KYU8_9ACTN</name>
<proteinExistence type="predicted"/>
<evidence type="ECO:0008006" key="3">
    <source>
        <dbReference type="Google" id="ProtNLM"/>
    </source>
</evidence>
<gene>
    <name evidence="1" type="ORF">GCM10022207_67700</name>
</gene>
<reference evidence="2" key="1">
    <citation type="journal article" date="2019" name="Int. J. Syst. Evol. Microbiol.">
        <title>The Global Catalogue of Microorganisms (GCM) 10K type strain sequencing project: providing services to taxonomists for standard genome sequencing and annotation.</title>
        <authorList>
            <consortium name="The Broad Institute Genomics Platform"/>
            <consortium name="The Broad Institute Genome Sequencing Center for Infectious Disease"/>
            <person name="Wu L."/>
            <person name="Ma J."/>
        </authorList>
    </citation>
    <scope>NUCLEOTIDE SEQUENCE [LARGE SCALE GENOMIC DNA]</scope>
    <source>
        <strain evidence="2">JCM 16578</strain>
    </source>
</reference>
<evidence type="ECO:0000313" key="1">
    <source>
        <dbReference type="EMBL" id="GAA3890565.1"/>
    </source>
</evidence>
<accession>A0ABP7KYU8</accession>
<protein>
    <recommendedName>
        <fullName evidence="3">Transposase</fullName>
    </recommendedName>
</protein>
<dbReference type="Proteomes" id="UP001501563">
    <property type="component" value="Unassembled WGS sequence"/>
</dbReference>
<evidence type="ECO:0000313" key="2">
    <source>
        <dbReference type="Proteomes" id="UP001501563"/>
    </source>
</evidence>
<dbReference type="EMBL" id="BAAAZA010000026">
    <property type="protein sequence ID" value="GAA3890565.1"/>
    <property type="molecule type" value="Genomic_DNA"/>
</dbReference>
<keyword evidence="2" id="KW-1185">Reference proteome</keyword>